<protein>
    <recommendedName>
        <fullName evidence="3">Multidrug export protein MepA</fullName>
    </recommendedName>
    <alternativeName>
        <fullName evidence="12">Multidrug-efflux transporter</fullName>
    </alternativeName>
</protein>
<evidence type="ECO:0000256" key="1">
    <source>
        <dbReference type="ARBA" id="ARBA00004429"/>
    </source>
</evidence>
<dbReference type="CDD" id="cd13143">
    <property type="entry name" value="MATE_MepA_like"/>
    <property type="match status" value="1"/>
</dbReference>
<dbReference type="InterPro" id="IPR045070">
    <property type="entry name" value="MATE_MepA-like"/>
</dbReference>
<dbReference type="RefSeq" id="WP_068245543.1">
    <property type="nucleotide sequence ID" value="NZ_LPUY01000079.1"/>
</dbReference>
<dbReference type="Proteomes" id="UP000068382">
    <property type="component" value="Unassembled WGS sequence"/>
</dbReference>
<evidence type="ECO:0000256" key="2">
    <source>
        <dbReference type="ARBA" id="ARBA00008417"/>
    </source>
</evidence>
<comment type="similarity">
    <text evidence="2">Belongs to the multi antimicrobial extrusion (MATE) (TC 2.A.66.1) family. MepA subfamily.</text>
</comment>
<proteinExistence type="inferred from homology"/>
<keyword evidence="15" id="KW-1185">Reference proteome</keyword>
<dbReference type="GO" id="GO:0006811">
    <property type="term" value="P:monoatomic ion transport"/>
    <property type="evidence" value="ECO:0007669"/>
    <property type="project" value="UniProtKB-KW"/>
</dbReference>
<feature type="transmembrane region" description="Helical" evidence="13">
    <location>
        <begin position="140"/>
        <end position="158"/>
    </location>
</feature>
<keyword evidence="7 13" id="KW-0812">Transmembrane</keyword>
<keyword evidence="6" id="KW-1003">Cell membrane</keyword>
<feature type="transmembrane region" description="Helical" evidence="13">
    <location>
        <begin position="367"/>
        <end position="385"/>
    </location>
</feature>
<feature type="transmembrane region" description="Helical" evidence="13">
    <location>
        <begin position="99"/>
        <end position="120"/>
    </location>
</feature>
<feature type="transmembrane region" description="Helical" evidence="13">
    <location>
        <begin position="170"/>
        <end position="191"/>
    </location>
</feature>
<keyword evidence="9" id="KW-0406">Ion transport</keyword>
<dbReference type="PANTHER" id="PTHR43298">
    <property type="entry name" value="MULTIDRUG RESISTANCE PROTEIN NORM-RELATED"/>
    <property type="match status" value="1"/>
</dbReference>
<dbReference type="Pfam" id="PF01554">
    <property type="entry name" value="MatE"/>
    <property type="match status" value="2"/>
</dbReference>
<dbReference type="PIRSF" id="PIRSF006603">
    <property type="entry name" value="DinF"/>
    <property type="match status" value="1"/>
</dbReference>
<dbReference type="OrthoDB" id="7805940at2"/>
<keyword evidence="10 13" id="KW-0472">Membrane</keyword>
<dbReference type="GO" id="GO:0042910">
    <property type="term" value="F:xenobiotic transmembrane transporter activity"/>
    <property type="evidence" value="ECO:0007669"/>
    <property type="project" value="InterPro"/>
</dbReference>
<name>A0A132BUN1_9RHOB</name>
<feature type="transmembrane region" description="Helical" evidence="13">
    <location>
        <begin position="397"/>
        <end position="418"/>
    </location>
</feature>
<dbReference type="GO" id="GO:0046677">
    <property type="term" value="P:response to antibiotic"/>
    <property type="evidence" value="ECO:0007669"/>
    <property type="project" value="UniProtKB-KW"/>
</dbReference>
<evidence type="ECO:0000256" key="3">
    <source>
        <dbReference type="ARBA" id="ARBA00022106"/>
    </source>
</evidence>
<feature type="transmembrane region" description="Helical" evidence="13">
    <location>
        <begin position="281"/>
        <end position="304"/>
    </location>
</feature>
<organism evidence="14 15">
    <name type="scientific">Tritonibacter horizontis</name>
    <dbReference type="NCBI Taxonomy" id="1768241"/>
    <lineage>
        <taxon>Bacteria</taxon>
        <taxon>Pseudomonadati</taxon>
        <taxon>Pseudomonadota</taxon>
        <taxon>Alphaproteobacteria</taxon>
        <taxon>Rhodobacterales</taxon>
        <taxon>Paracoccaceae</taxon>
        <taxon>Tritonibacter</taxon>
    </lineage>
</organism>
<gene>
    <name evidence="14" type="primary">mepA_2</name>
    <name evidence="14" type="ORF">TRIHO_30820</name>
</gene>
<keyword evidence="5" id="KW-0050">Antiport</keyword>
<evidence type="ECO:0000256" key="12">
    <source>
        <dbReference type="ARBA" id="ARBA00031636"/>
    </source>
</evidence>
<accession>A0A132BUN1</accession>
<comment type="caution">
    <text evidence="14">The sequence shown here is derived from an EMBL/GenBank/DDBJ whole genome shotgun (WGS) entry which is preliminary data.</text>
</comment>
<dbReference type="GO" id="GO:0005886">
    <property type="term" value="C:plasma membrane"/>
    <property type="evidence" value="ECO:0007669"/>
    <property type="project" value="UniProtKB-SubCell"/>
</dbReference>
<evidence type="ECO:0000256" key="6">
    <source>
        <dbReference type="ARBA" id="ARBA00022475"/>
    </source>
</evidence>
<feature type="transmembrane region" description="Helical" evidence="13">
    <location>
        <begin position="203"/>
        <end position="223"/>
    </location>
</feature>
<evidence type="ECO:0000256" key="13">
    <source>
        <dbReference type="SAM" id="Phobius"/>
    </source>
</evidence>
<comment type="subcellular location">
    <subcellularLocation>
        <location evidence="1">Cell inner membrane</location>
        <topology evidence="1">Multi-pass membrane protein</topology>
    </subcellularLocation>
</comment>
<dbReference type="AlphaFoldDB" id="A0A132BUN1"/>
<feature type="transmembrane region" description="Helical" evidence="13">
    <location>
        <begin position="53"/>
        <end position="78"/>
    </location>
</feature>
<evidence type="ECO:0000256" key="10">
    <source>
        <dbReference type="ARBA" id="ARBA00023136"/>
    </source>
</evidence>
<keyword evidence="11" id="KW-0046">Antibiotic resistance</keyword>
<dbReference type="InterPro" id="IPR050222">
    <property type="entry name" value="MATE_MdtK"/>
</dbReference>
<evidence type="ECO:0000256" key="7">
    <source>
        <dbReference type="ARBA" id="ARBA00022692"/>
    </source>
</evidence>
<evidence type="ECO:0000256" key="11">
    <source>
        <dbReference type="ARBA" id="ARBA00023251"/>
    </source>
</evidence>
<dbReference type="PATRIC" id="fig|1768241.3.peg.3221"/>
<feature type="transmembrane region" description="Helical" evidence="13">
    <location>
        <begin position="20"/>
        <end position="41"/>
    </location>
</feature>
<evidence type="ECO:0000256" key="5">
    <source>
        <dbReference type="ARBA" id="ARBA00022449"/>
    </source>
</evidence>
<dbReference type="PANTHER" id="PTHR43298:SF2">
    <property type="entry name" value="FMN_FAD EXPORTER YEEO-RELATED"/>
    <property type="match status" value="1"/>
</dbReference>
<feature type="transmembrane region" description="Helical" evidence="13">
    <location>
        <begin position="424"/>
        <end position="445"/>
    </location>
</feature>
<sequence length="465" mass="48475">MTHPAEKTENTFTTGPMGPIYARTALPIIFVMGMNGCLTVADALFLGHYVGPAALAAVTLMFPAYMLIVALSTLVGTGMSSRIARHLGAGQLAQAGADFAGAHGLALALGAVLMGLFALFGETVTSLAAGGNATLAEMGYTYLRITVGCAPLLFVLTVNSDALRNEGRAGLMALMSLVVSLANILFNYVLIAQAGLGVAGSALGTALAQVLALSLILGFRFLGEPPLKPAALLQHSLLQGWGRLLALGAPQSLGFVGLALSSGATMFALQWVDTPAYAQTVSAYGVITRVMTFAYLPLLGLSFAMQTITGNVYGAGQPQRVRKSLHIALAVSLVYCLTMQLGMTLAADRIGGWFVTDPPVIAEVARILPVIVALFCLSGPLMLIGMHFQALGDASRAALLGLAKTYIFAIPLTFALAAHWGEGGIWWAGPMAEGFLLVLTIAVLWQWSASGRRVGRVSAMPEPKP</sequence>
<evidence type="ECO:0000256" key="9">
    <source>
        <dbReference type="ARBA" id="ARBA00023065"/>
    </source>
</evidence>
<dbReference type="InterPro" id="IPR048279">
    <property type="entry name" value="MdtK-like"/>
</dbReference>
<evidence type="ECO:0000256" key="8">
    <source>
        <dbReference type="ARBA" id="ARBA00022989"/>
    </source>
</evidence>
<keyword evidence="8 13" id="KW-1133">Transmembrane helix</keyword>
<dbReference type="InterPro" id="IPR002528">
    <property type="entry name" value="MATE_fam"/>
</dbReference>
<feature type="transmembrane region" description="Helical" evidence="13">
    <location>
        <begin position="325"/>
        <end position="347"/>
    </location>
</feature>
<reference evidence="14 15" key="1">
    <citation type="submission" date="2015-12" db="EMBL/GenBank/DDBJ databases">
        <title>Genome sequence of the marine Rhodobacteraceae strain O3.65, Candidatus Tritonibacter horizontis.</title>
        <authorList>
            <person name="Poehlein A."/>
            <person name="Giebel H.A."/>
            <person name="Voget S."/>
            <person name="Brinkhoff T."/>
        </authorList>
    </citation>
    <scope>NUCLEOTIDE SEQUENCE [LARGE SCALE GENOMIC DNA]</scope>
    <source>
        <strain evidence="14 15">O3.65</strain>
    </source>
</reference>
<keyword evidence="4" id="KW-0813">Transport</keyword>
<dbReference type="EMBL" id="LPUY01000079">
    <property type="protein sequence ID" value="KUP92063.1"/>
    <property type="molecule type" value="Genomic_DNA"/>
</dbReference>
<dbReference type="GO" id="GO:0015297">
    <property type="term" value="F:antiporter activity"/>
    <property type="evidence" value="ECO:0007669"/>
    <property type="project" value="UniProtKB-KW"/>
</dbReference>
<evidence type="ECO:0000313" key="14">
    <source>
        <dbReference type="EMBL" id="KUP92063.1"/>
    </source>
</evidence>
<evidence type="ECO:0000313" key="15">
    <source>
        <dbReference type="Proteomes" id="UP000068382"/>
    </source>
</evidence>
<evidence type="ECO:0000256" key="4">
    <source>
        <dbReference type="ARBA" id="ARBA00022448"/>
    </source>
</evidence>
<feature type="transmembrane region" description="Helical" evidence="13">
    <location>
        <begin position="244"/>
        <end position="269"/>
    </location>
</feature>